<dbReference type="PANTHER" id="PTHR43442:SF3">
    <property type="entry name" value="GLUCONOKINASE-RELATED"/>
    <property type="match status" value="1"/>
</dbReference>
<name>A0ABQ5U8W3_9HYPH</name>
<dbReference type="InterPro" id="IPR027417">
    <property type="entry name" value="P-loop_NTPase"/>
</dbReference>
<reference evidence="10" key="1">
    <citation type="journal article" date="2014" name="Int. J. Syst. Evol. Microbiol.">
        <title>Complete genome of a new Firmicutes species belonging to the dominant human colonic microbiota ('Ruminococcus bicirculans') reveals two chromosomes and a selective capacity to utilize plant glucans.</title>
        <authorList>
            <consortium name="NISC Comparative Sequencing Program"/>
            <person name="Wegmann U."/>
            <person name="Louis P."/>
            <person name="Goesmann A."/>
            <person name="Henrissat B."/>
            <person name="Duncan S.H."/>
            <person name="Flint H.J."/>
        </authorList>
    </citation>
    <scope>NUCLEOTIDE SEQUENCE</scope>
    <source>
        <strain evidence="10">NBRC 103855</strain>
    </source>
</reference>
<dbReference type="Gene3D" id="3.40.50.300">
    <property type="entry name" value="P-loop containing nucleotide triphosphate hydrolases"/>
    <property type="match status" value="1"/>
</dbReference>
<keyword evidence="6 9" id="KW-0418">Kinase</keyword>
<dbReference type="RefSeq" id="WP_284387598.1">
    <property type="nucleotide sequence ID" value="NZ_BSNG01000001.1"/>
</dbReference>
<dbReference type="EMBL" id="BSNG01000001">
    <property type="protein sequence ID" value="GLQ08569.1"/>
    <property type="molecule type" value="Genomic_DNA"/>
</dbReference>
<proteinExistence type="inferred from homology"/>
<keyword evidence="5 9" id="KW-0547">Nucleotide-binding</keyword>
<sequence>MRIVVMGVSGCGKSSFGQALASRLGLTYFEGDALHSAANVRKMRSGTPLTDEDRWPWLDRVAETLKHPAVVSCSALKRAYRHRIRQGAGGRVVFVHLAGDRALIAERMAARSGHYMPASLLDSQFAALEAPGPDEAITLDIARPVDQLIDAACIALGEVRS</sequence>
<protein>
    <recommendedName>
        <fullName evidence="3 9">Gluconokinase</fullName>
        <ecNumber evidence="3 9">2.7.1.12</ecNumber>
    </recommendedName>
</protein>
<evidence type="ECO:0000256" key="7">
    <source>
        <dbReference type="ARBA" id="ARBA00022840"/>
    </source>
</evidence>
<evidence type="ECO:0000256" key="2">
    <source>
        <dbReference type="ARBA" id="ARBA00008420"/>
    </source>
</evidence>
<evidence type="ECO:0000313" key="10">
    <source>
        <dbReference type="EMBL" id="GLQ08569.1"/>
    </source>
</evidence>
<comment type="caution">
    <text evidence="10">The sequence shown here is derived from an EMBL/GenBank/DDBJ whole genome shotgun (WGS) entry which is preliminary data.</text>
</comment>
<evidence type="ECO:0000313" key="11">
    <source>
        <dbReference type="Proteomes" id="UP001161406"/>
    </source>
</evidence>
<keyword evidence="11" id="KW-1185">Reference proteome</keyword>
<evidence type="ECO:0000256" key="3">
    <source>
        <dbReference type="ARBA" id="ARBA00012054"/>
    </source>
</evidence>
<evidence type="ECO:0000256" key="6">
    <source>
        <dbReference type="ARBA" id="ARBA00022777"/>
    </source>
</evidence>
<dbReference type="InterPro" id="IPR006001">
    <property type="entry name" value="Therm_gnt_kin"/>
</dbReference>
<evidence type="ECO:0000256" key="9">
    <source>
        <dbReference type="RuleBase" id="RU363066"/>
    </source>
</evidence>
<comment type="catalytic activity">
    <reaction evidence="8 9">
        <text>D-gluconate + ATP = 6-phospho-D-gluconate + ADP + H(+)</text>
        <dbReference type="Rhea" id="RHEA:19433"/>
        <dbReference type="ChEBI" id="CHEBI:15378"/>
        <dbReference type="ChEBI" id="CHEBI:18391"/>
        <dbReference type="ChEBI" id="CHEBI:30616"/>
        <dbReference type="ChEBI" id="CHEBI:58759"/>
        <dbReference type="ChEBI" id="CHEBI:456216"/>
        <dbReference type="EC" id="2.7.1.12"/>
    </reaction>
</comment>
<dbReference type="CDD" id="cd02021">
    <property type="entry name" value="GntK"/>
    <property type="match status" value="1"/>
</dbReference>
<comment type="similarity">
    <text evidence="2 9">Belongs to the gluconokinase GntK/GntV family.</text>
</comment>
<keyword evidence="4 9" id="KW-0808">Transferase</keyword>
<comment type="pathway">
    <text evidence="1">Carbohydrate acid metabolism.</text>
</comment>
<evidence type="ECO:0000256" key="5">
    <source>
        <dbReference type="ARBA" id="ARBA00022741"/>
    </source>
</evidence>
<dbReference type="SUPFAM" id="SSF52540">
    <property type="entry name" value="P-loop containing nucleoside triphosphate hydrolases"/>
    <property type="match status" value="1"/>
</dbReference>
<dbReference type="PANTHER" id="PTHR43442">
    <property type="entry name" value="GLUCONOKINASE-RELATED"/>
    <property type="match status" value="1"/>
</dbReference>
<evidence type="ECO:0000256" key="4">
    <source>
        <dbReference type="ARBA" id="ARBA00022679"/>
    </source>
</evidence>
<keyword evidence="7 9" id="KW-0067">ATP-binding</keyword>
<organism evidence="10 11">
    <name type="scientific">Devosia yakushimensis</name>
    <dbReference type="NCBI Taxonomy" id="470028"/>
    <lineage>
        <taxon>Bacteria</taxon>
        <taxon>Pseudomonadati</taxon>
        <taxon>Pseudomonadota</taxon>
        <taxon>Alphaproteobacteria</taxon>
        <taxon>Hyphomicrobiales</taxon>
        <taxon>Devosiaceae</taxon>
        <taxon>Devosia</taxon>
    </lineage>
</organism>
<gene>
    <name evidence="10" type="primary">idnK</name>
    <name evidence="10" type="ORF">GCM10007913_05010</name>
</gene>
<dbReference type="Proteomes" id="UP001161406">
    <property type="component" value="Unassembled WGS sequence"/>
</dbReference>
<accession>A0ABQ5U8W3</accession>
<dbReference type="Pfam" id="PF13671">
    <property type="entry name" value="AAA_33"/>
    <property type="match status" value="1"/>
</dbReference>
<dbReference type="EC" id="2.7.1.12" evidence="3 9"/>
<dbReference type="NCBIfam" id="TIGR01313">
    <property type="entry name" value="therm_gnt_kin"/>
    <property type="match status" value="1"/>
</dbReference>
<evidence type="ECO:0000256" key="1">
    <source>
        <dbReference type="ARBA" id="ARBA00004761"/>
    </source>
</evidence>
<reference evidence="10" key="2">
    <citation type="submission" date="2023-01" db="EMBL/GenBank/DDBJ databases">
        <title>Draft genome sequence of Devosia yakushimensis strain NBRC 103855.</title>
        <authorList>
            <person name="Sun Q."/>
            <person name="Mori K."/>
        </authorList>
    </citation>
    <scope>NUCLEOTIDE SEQUENCE</scope>
    <source>
        <strain evidence="10">NBRC 103855</strain>
    </source>
</reference>
<evidence type="ECO:0000256" key="8">
    <source>
        <dbReference type="ARBA" id="ARBA00048090"/>
    </source>
</evidence>